<evidence type="ECO:0000313" key="1">
    <source>
        <dbReference type="EMBL" id="GAL02934.1"/>
    </source>
</evidence>
<evidence type="ECO:0000313" key="2">
    <source>
        <dbReference type="Proteomes" id="UP000029227"/>
    </source>
</evidence>
<dbReference type="AlphaFoldDB" id="A0A090QMA1"/>
<name>A0A090QMA1_9GAMM</name>
<dbReference type="eggNOG" id="COG2801">
    <property type="taxonomic scope" value="Bacteria"/>
</dbReference>
<dbReference type="EMBL" id="BBMN01000001">
    <property type="protein sequence ID" value="GAL02934.1"/>
    <property type="molecule type" value="Genomic_DNA"/>
</dbReference>
<dbReference type="STRING" id="754436.JCM19237_5827"/>
<sequence>MICTNSSQAKGRVERANKTLQDRLVKEMWLQGIDTIEQANVWLPDFIADFNRRFAKPAKYLKDMHICQIGND</sequence>
<comment type="caution">
    <text evidence="1">The sequence shown here is derived from an EMBL/GenBank/DDBJ whole genome shotgun (WGS) entry which is preliminary data.</text>
</comment>
<dbReference type="Proteomes" id="UP000029227">
    <property type="component" value="Unassembled WGS sequence"/>
</dbReference>
<proteinExistence type="predicted"/>
<reference evidence="1 2" key="1">
    <citation type="journal article" date="2014" name="Genome Announc.">
        <title>Draft Genome Sequences of Two Vibrionaceae Species, Vibrio ponticus C121 and Photobacterium aphoticum C119, Isolated as Coral Reef Microbiota.</title>
        <authorList>
            <person name="Al-saari N."/>
            <person name="Meirelles P.M."/>
            <person name="Mino S."/>
            <person name="Suda W."/>
            <person name="Oshima K."/>
            <person name="Hattori M."/>
            <person name="Ohkuma M."/>
            <person name="Thompson F.L."/>
            <person name="Gomez-Gil B."/>
            <person name="Sawabe T."/>
            <person name="Sawabe T."/>
        </authorList>
    </citation>
    <scope>NUCLEOTIDE SEQUENCE [LARGE SCALE GENOMIC DNA]</scope>
    <source>
        <strain evidence="1 2">JCM 19237</strain>
    </source>
</reference>
<accession>A0A090QMA1</accession>
<gene>
    <name evidence="1" type="ORF">JCM19237_5827</name>
</gene>
<protein>
    <submittedName>
        <fullName evidence="1">Mobile element protein</fullName>
    </submittedName>
</protein>
<dbReference type="InterPro" id="IPR036397">
    <property type="entry name" value="RNaseH_sf"/>
</dbReference>
<dbReference type="SUPFAM" id="SSF53098">
    <property type="entry name" value="Ribonuclease H-like"/>
    <property type="match status" value="1"/>
</dbReference>
<dbReference type="InterPro" id="IPR012337">
    <property type="entry name" value="RNaseH-like_sf"/>
</dbReference>
<dbReference type="Gene3D" id="3.30.420.10">
    <property type="entry name" value="Ribonuclease H-like superfamily/Ribonuclease H"/>
    <property type="match status" value="1"/>
</dbReference>
<organism evidence="1 2">
    <name type="scientific">Photobacterium aphoticum</name>
    <dbReference type="NCBI Taxonomy" id="754436"/>
    <lineage>
        <taxon>Bacteria</taxon>
        <taxon>Pseudomonadati</taxon>
        <taxon>Pseudomonadota</taxon>
        <taxon>Gammaproteobacteria</taxon>
        <taxon>Vibrionales</taxon>
        <taxon>Vibrionaceae</taxon>
        <taxon>Photobacterium</taxon>
    </lineage>
</organism>
<dbReference type="GO" id="GO:0003676">
    <property type="term" value="F:nucleic acid binding"/>
    <property type="evidence" value="ECO:0007669"/>
    <property type="project" value="InterPro"/>
</dbReference>